<organism evidence="5 6">
    <name type="scientific">Coffea canephora</name>
    <name type="common">Robusta coffee</name>
    <dbReference type="NCBI Taxonomy" id="49390"/>
    <lineage>
        <taxon>Eukaryota</taxon>
        <taxon>Viridiplantae</taxon>
        <taxon>Streptophyta</taxon>
        <taxon>Embryophyta</taxon>
        <taxon>Tracheophyta</taxon>
        <taxon>Spermatophyta</taxon>
        <taxon>Magnoliopsida</taxon>
        <taxon>eudicotyledons</taxon>
        <taxon>Gunneridae</taxon>
        <taxon>Pentapetalae</taxon>
        <taxon>asterids</taxon>
        <taxon>lamiids</taxon>
        <taxon>Gentianales</taxon>
        <taxon>Rubiaceae</taxon>
        <taxon>Ixoroideae</taxon>
        <taxon>Gardenieae complex</taxon>
        <taxon>Bertiereae - Coffeeae clade</taxon>
        <taxon>Coffeeae</taxon>
        <taxon>Coffea</taxon>
    </lineage>
</organism>
<feature type="compositionally biased region" description="Low complexity" evidence="2">
    <location>
        <begin position="8"/>
        <end position="18"/>
    </location>
</feature>
<dbReference type="Gene3D" id="1.20.1280.50">
    <property type="match status" value="1"/>
</dbReference>
<evidence type="ECO:0000259" key="4">
    <source>
        <dbReference type="PROSITE" id="PS50181"/>
    </source>
</evidence>
<evidence type="ECO:0000313" key="5">
    <source>
        <dbReference type="EMBL" id="CDO97746.1"/>
    </source>
</evidence>
<keyword evidence="1" id="KW-0880">Kelch repeat</keyword>
<evidence type="ECO:0000313" key="6">
    <source>
        <dbReference type="Proteomes" id="UP000295252"/>
    </source>
</evidence>
<protein>
    <recommendedName>
        <fullName evidence="4">F-box domain-containing protein</fullName>
    </recommendedName>
</protein>
<dbReference type="PROSITE" id="PS50181">
    <property type="entry name" value="FBOX"/>
    <property type="match status" value="1"/>
</dbReference>
<proteinExistence type="predicted"/>
<keyword evidence="3" id="KW-0812">Transmembrane</keyword>
<gene>
    <name evidence="5" type="ORF">GSCOC_T00021630001</name>
</gene>
<reference evidence="6" key="1">
    <citation type="journal article" date="2014" name="Science">
        <title>The coffee genome provides insight into the convergent evolution of caffeine biosynthesis.</title>
        <authorList>
            <person name="Denoeud F."/>
            <person name="Carretero-Paulet L."/>
            <person name="Dereeper A."/>
            <person name="Droc G."/>
            <person name="Guyot R."/>
            <person name="Pietrella M."/>
            <person name="Zheng C."/>
            <person name="Alberti A."/>
            <person name="Anthony F."/>
            <person name="Aprea G."/>
            <person name="Aury J.M."/>
            <person name="Bento P."/>
            <person name="Bernard M."/>
            <person name="Bocs S."/>
            <person name="Campa C."/>
            <person name="Cenci A."/>
            <person name="Combes M.C."/>
            <person name="Crouzillat D."/>
            <person name="Da Silva C."/>
            <person name="Daddiego L."/>
            <person name="De Bellis F."/>
            <person name="Dussert S."/>
            <person name="Garsmeur O."/>
            <person name="Gayraud T."/>
            <person name="Guignon V."/>
            <person name="Jahn K."/>
            <person name="Jamilloux V."/>
            <person name="Joet T."/>
            <person name="Labadie K."/>
            <person name="Lan T."/>
            <person name="Leclercq J."/>
            <person name="Lepelley M."/>
            <person name="Leroy T."/>
            <person name="Li L.T."/>
            <person name="Librado P."/>
            <person name="Lopez L."/>
            <person name="Munoz A."/>
            <person name="Noel B."/>
            <person name="Pallavicini A."/>
            <person name="Perrotta G."/>
            <person name="Poncet V."/>
            <person name="Pot D."/>
            <person name="Priyono X."/>
            <person name="Rigoreau M."/>
            <person name="Rouard M."/>
            <person name="Rozas J."/>
            <person name="Tranchant-Dubreuil C."/>
            <person name="VanBuren R."/>
            <person name="Zhang Q."/>
            <person name="Andrade A.C."/>
            <person name="Argout X."/>
            <person name="Bertrand B."/>
            <person name="de Kochko A."/>
            <person name="Graziosi G."/>
            <person name="Henry R.J."/>
            <person name="Jayarama X."/>
            <person name="Ming R."/>
            <person name="Nagai C."/>
            <person name="Rounsley S."/>
            <person name="Sankoff D."/>
            <person name="Giuliano G."/>
            <person name="Albert V.A."/>
            <person name="Wincker P."/>
            <person name="Lashermes P."/>
        </authorList>
    </citation>
    <scope>NUCLEOTIDE SEQUENCE [LARGE SCALE GENOMIC DNA]</scope>
    <source>
        <strain evidence="6">cv. DH200-94</strain>
    </source>
</reference>
<sequence>MAERRRSNGSSKESSSSSPGTAAATVCRIPDDHIFSILLRLPIDSILCFGMTCRRLRSLTYSDALWESICRRDWGSSSVDDLIKAHDPSIPIAWQNLYQQLHQLDSVYCRRLLAAAAPATPPAPDMVPSPRASHSLNFVSGCLLLFGGGCEGGLSLSFFKMKGKRKLNSLVFLLSISFFCPISFPLFFFFFFFGYV</sequence>
<dbReference type="SUPFAM" id="SSF81383">
    <property type="entry name" value="F-box domain"/>
    <property type="match status" value="1"/>
</dbReference>
<dbReference type="STRING" id="49390.A0A068TNG6"/>
<dbReference type="InterPro" id="IPR001810">
    <property type="entry name" value="F-box_dom"/>
</dbReference>
<dbReference type="EMBL" id="HG739086">
    <property type="protein sequence ID" value="CDO97746.1"/>
    <property type="molecule type" value="Genomic_DNA"/>
</dbReference>
<dbReference type="OrthoDB" id="10251809at2759"/>
<keyword evidence="6" id="KW-1185">Reference proteome</keyword>
<feature type="transmembrane region" description="Helical" evidence="3">
    <location>
        <begin position="171"/>
        <end position="195"/>
    </location>
</feature>
<dbReference type="InParanoid" id="A0A068TNG6"/>
<dbReference type="Pfam" id="PF12937">
    <property type="entry name" value="F-box-like"/>
    <property type="match status" value="1"/>
</dbReference>
<keyword evidence="3" id="KW-0472">Membrane</keyword>
<name>A0A068TNG6_COFCA</name>
<keyword evidence="3" id="KW-1133">Transmembrane helix</keyword>
<evidence type="ECO:0000256" key="2">
    <source>
        <dbReference type="SAM" id="MobiDB-lite"/>
    </source>
</evidence>
<feature type="domain" description="F-box" evidence="4">
    <location>
        <begin position="23"/>
        <end position="69"/>
    </location>
</feature>
<evidence type="ECO:0000256" key="3">
    <source>
        <dbReference type="SAM" id="Phobius"/>
    </source>
</evidence>
<accession>A0A068TNG6</accession>
<dbReference type="PhylomeDB" id="A0A068TNG6"/>
<dbReference type="OMA" id="CRIPDDH"/>
<dbReference type="Proteomes" id="UP000295252">
    <property type="component" value="Chromosome VI"/>
</dbReference>
<dbReference type="InterPro" id="IPR036047">
    <property type="entry name" value="F-box-like_dom_sf"/>
</dbReference>
<dbReference type="Gramene" id="CDO97746">
    <property type="protein sequence ID" value="CDO97746"/>
    <property type="gene ID" value="GSCOC_T00021630001"/>
</dbReference>
<feature type="region of interest" description="Disordered" evidence="2">
    <location>
        <begin position="1"/>
        <end position="22"/>
    </location>
</feature>
<evidence type="ECO:0000256" key="1">
    <source>
        <dbReference type="ARBA" id="ARBA00022441"/>
    </source>
</evidence>
<dbReference type="PANTHER" id="PTHR46175">
    <property type="entry name" value="BACTERIOOPSIN TRANSCRIPTIONAL ACTIVATOR"/>
    <property type="match status" value="1"/>
</dbReference>
<dbReference type="AlphaFoldDB" id="A0A068TNG6"/>
<dbReference type="PANTHER" id="PTHR46175:SF4">
    <property type="entry name" value="BACTERIOOPSIN TRANSCRIPTIONAL ACTIVATOR"/>
    <property type="match status" value="1"/>
</dbReference>